<dbReference type="GO" id="GO:0034058">
    <property type="term" value="P:endosomal vesicle fusion"/>
    <property type="evidence" value="ECO:0007669"/>
    <property type="project" value="TreeGrafter"/>
</dbReference>
<sequence length="1426" mass="160556">MSSSRGSASYDPEDWLDIGDGASIPSLALDDVLNEIEHLDEGLSFTDETIVDGDVSPIPEISSEPSALSYQLDSAVVVHSHHSISHQIASLKSKSGNPVAIAERNGIIAVGTSRGHLLLFDLDGKLDRYHQSDSAMGSASCVAFSLDGKHITIGYSKGAVKIISVRTGTVHHLIPEGGQPGLGILQILYIADSSSFLTLDTGGSVYEIRVRTKITRKKDYSIKCIFSGCNGEVINIRLLPNSMLALLTVSKLLLVSTRFGGSILGAFPLNHSYTCPPLFAYWLGGHAQPSSPLKSLTARSLRDLKVCISRGIEMVIFRLHVANFGTKHKSATLHRKIRLPVPMVNLHWTTAHLIVGIDEHGSVWQIETEKGKCEKAMVDQLELIFATSDYKGLATGGRVSEAMCCIAEMACFQSITNATSTSHRFIVLAHDGLKIIEKVSDWEQLERFRERDDEISAALFLLDVVRKKVKASESFNDEASEQLRHSVYKLLDITMNGYREGRVAQLAAHYKKYIRILLHVCITGKMFDILYDDVWNRVSADLISRNILLESIDEYVLDGALVEPPPTIVSDYLQYLSSEGHFSQFQAAVVRFPIHSIDLHSVMSICRQNGLYDGIIYVMNNALNDYISPLEEMLNAIREFASHEVLTDNQVGAGNRLLVYLQCCLAGRGYPYGTINDPHVPLEVYRCICSLKGKDGSGSEESYPNLRLLLDFDAESFVQLITTCADETLFQTDGRLQRITDTIGLVCVAMRKESPLSHFLRLVVQLTERSLIVPPVELVHDAIISLLRIATWQHVSTESSILSALRAVTNLDRNLILRAAHSPMRASICTLIYLGERKFVELIECYILSNQLKSSEVFASITQILEKCDMDSEEAKRFNEYVRKILPTLIRIDARKSARLIIDNFADYMKKIAGDSHRMSNFDVINAIMLIRREQKQMFICSDEELDEKLFGIVFEGICKKWIRIANIDEHLMDLLAFWLPTGSRNDFCLNQAVANGECVRTVVCLLEARQHTQRAFEVLFEQLVKFAGFDDAQIVFWLDELLAFCSRHSKIANEWLLRVFRFIAAQSEASTLPNIKARLHSLTMRIIESGTEHAAQLLESLLECPSFADSAHSEHQELLHFIFTSCNYENTLLANLLNVVNSESSEYNRILESQIGLRGELIVDHQCATCSGPFNKSVYAFRCGHLMHIECVNSNRKICECEDLEDHEPLRLLPRQLPPNRPPKKDIFAEWNNPLDLKPANSADDDYPRVAPFLSTEGLLNCPVERPVFIFSPTAYHNIRLIENCKRIFERLDFLILKNNLHRFPCLILQAGSQATMRLACKFRLRADWNTTVEIPFCLYITQNGCCSRELDFEDLDKQEKWFLILEEVLAPFDRLEHRYYPIIAPHQMNKVVKDILSKSKVSPKPSSVMSEEISDYDSPNSDSS</sequence>
<accession>A0A8S1ES31</accession>
<protein>
    <recommendedName>
        <fullName evidence="3">Vacuolar protein sorting-associated protein 8 central domain-containing protein</fullName>
    </recommendedName>
</protein>
<organism evidence="4 5">
    <name type="scientific">Caenorhabditis bovis</name>
    <dbReference type="NCBI Taxonomy" id="2654633"/>
    <lineage>
        <taxon>Eukaryota</taxon>
        <taxon>Metazoa</taxon>
        <taxon>Ecdysozoa</taxon>
        <taxon>Nematoda</taxon>
        <taxon>Chromadorea</taxon>
        <taxon>Rhabditida</taxon>
        <taxon>Rhabditina</taxon>
        <taxon>Rhabditomorpha</taxon>
        <taxon>Rhabditoidea</taxon>
        <taxon>Rhabditidae</taxon>
        <taxon>Peloderinae</taxon>
        <taxon>Caenorhabditis</taxon>
    </lineage>
</organism>
<dbReference type="EMBL" id="CADEPM010000005">
    <property type="protein sequence ID" value="CAB3406457.1"/>
    <property type="molecule type" value="Genomic_DNA"/>
</dbReference>
<comment type="caution">
    <text evidence="4">The sequence shown here is derived from an EMBL/GenBank/DDBJ whole genome shotgun (WGS) entry which is preliminary data.</text>
</comment>
<dbReference type="SUPFAM" id="SSF50978">
    <property type="entry name" value="WD40 repeat-like"/>
    <property type="match status" value="1"/>
</dbReference>
<dbReference type="GO" id="GO:0030897">
    <property type="term" value="C:HOPS complex"/>
    <property type="evidence" value="ECO:0007669"/>
    <property type="project" value="TreeGrafter"/>
</dbReference>
<dbReference type="PANTHER" id="PTHR12616:SF8">
    <property type="entry name" value="VACUOLAR PROTEIN SORTING-ASSOCIATED PROTEIN 8 HOMOLOG"/>
    <property type="match status" value="1"/>
</dbReference>
<dbReference type="InterPro" id="IPR036322">
    <property type="entry name" value="WD40_repeat_dom_sf"/>
</dbReference>
<evidence type="ECO:0000313" key="5">
    <source>
        <dbReference type="Proteomes" id="UP000494206"/>
    </source>
</evidence>
<dbReference type="GO" id="GO:0005770">
    <property type="term" value="C:late endosome"/>
    <property type="evidence" value="ECO:0007669"/>
    <property type="project" value="TreeGrafter"/>
</dbReference>
<evidence type="ECO:0000256" key="1">
    <source>
        <dbReference type="ARBA" id="ARBA00009422"/>
    </source>
</evidence>
<evidence type="ECO:0000313" key="4">
    <source>
        <dbReference type="EMBL" id="CAB3406457.1"/>
    </source>
</evidence>
<reference evidence="4 5" key="1">
    <citation type="submission" date="2020-04" db="EMBL/GenBank/DDBJ databases">
        <authorList>
            <person name="Laetsch R D."/>
            <person name="Stevens L."/>
            <person name="Kumar S."/>
            <person name="Blaxter L. M."/>
        </authorList>
    </citation>
    <scope>NUCLEOTIDE SEQUENCE [LARGE SCALE GENOMIC DNA]</scope>
</reference>
<comment type="similarity">
    <text evidence="1">Belongs to the VPS8 family.</text>
</comment>
<dbReference type="InterPro" id="IPR045111">
    <property type="entry name" value="Vps41/Vps8"/>
</dbReference>
<dbReference type="GO" id="GO:0006623">
    <property type="term" value="P:protein targeting to vacuole"/>
    <property type="evidence" value="ECO:0007669"/>
    <property type="project" value="InterPro"/>
</dbReference>
<proteinExistence type="inferred from homology"/>
<feature type="region of interest" description="Disordered" evidence="2">
    <location>
        <begin position="1402"/>
        <end position="1426"/>
    </location>
</feature>
<dbReference type="InterPro" id="IPR015943">
    <property type="entry name" value="WD40/YVTN_repeat-like_dom_sf"/>
</dbReference>
<name>A0A8S1ES31_9PELO</name>
<evidence type="ECO:0000256" key="2">
    <source>
        <dbReference type="SAM" id="MobiDB-lite"/>
    </source>
</evidence>
<dbReference type="InterPro" id="IPR025941">
    <property type="entry name" value="Vps8_central_dom"/>
</dbReference>
<dbReference type="Gene3D" id="2.130.10.10">
    <property type="entry name" value="YVTN repeat-like/Quinoprotein amine dehydrogenase"/>
    <property type="match status" value="1"/>
</dbReference>
<dbReference type="Proteomes" id="UP000494206">
    <property type="component" value="Unassembled WGS sequence"/>
</dbReference>
<evidence type="ECO:0000259" key="3">
    <source>
        <dbReference type="Pfam" id="PF12816"/>
    </source>
</evidence>
<dbReference type="Pfam" id="PF12816">
    <property type="entry name" value="TPR_Vps8"/>
    <property type="match status" value="1"/>
</dbReference>
<gene>
    <name evidence="4" type="ORF">CBOVIS_LOCUS8531</name>
</gene>
<dbReference type="PANTHER" id="PTHR12616">
    <property type="entry name" value="VACUOLAR PROTEIN SORTING VPS41"/>
    <property type="match status" value="1"/>
</dbReference>
<dbReference type="Pfam" id="PF23410">
    <property type="entry name" value="Beta-prop_VPS8"/>
    <property type="match status" value="1"/>
</dbReference>
<feature type="domain" description="Vacuolar protein sorting-associated protein 8 central" evidence="3">
    <location>
        <begin position="548"/>
        <end position="722"/>
    </location>
</feature>
<keyword evidence="5" id="KW-1185">Reference proteome</keyword>
<dbReference type="OrthoDB" id="289913at2759"/>